<reference evidence="1" key="1">
    <citation type="journal article" date="2023" name="G3 (Bethesda)">
        <title>A reference genome for the long-term kleptoplast-retaining sea slug Elysia crispata morphotype clarki.</title>
        <authorList>
            <person name="Eastman K.E."/>
            <person name="Pendleton A.L."/>
            <person name="Shaikh M.A."/>
            <person name="Suttiyut T."/>
            <person name="Ogas R."/>
            <person name="Tomko P."/>
            <person name="Gavelis G."/>
            <person name="Widhalm J.R."/>
            <person name="Wisecaver J.H."/>
        </authorList>
    </citation>
    <scope>NUCLEOTIDE SEQUENCE</scope>
    <source>
        <strain evidence="1">ECLA1</strain>
    </source>
</reference>
<sequence length="68" mass="7761">MCEDVFVTRERKPAVNTVEMKRIKCLKLQQLVVKPRCPSPVMSDPVRCVSEPEEICRHSTNNGGVYDL</sequence>
<proteinExistence type="predicted"/>
<evidence type="ECO:0000313" key="2">
    <source>
        <dbReference type="Proteomes" id="UP001283361"/>
    </source>
</evidence>
<name>A0AAE1D5J2_9GAST</name>
<dbReference type="AlphaFoldDB" id="A0AAE1D5J2"/>
<comment type="caution">
    <text evidence="1">The sequence shown here is derived from an EMBL/GenBank/DDBJ whole genome shotgun (WGS) entry which is preliminary data.</text>
</comment>
<keyword evidence="2" id="KW-1185">Reference proteome</keyword>
<organism evidence="1 2">
    <name type="scientific">Elysia crispata</name>
    <name type="common">lettuce slug</name>
    <dbReference type="NCBI Taxonomy" id="231223"/>
    <lineage>
        <taxon>Eukaryota</taxon>
        <taxon>Metazoa</taxon>
        <taxon>Spiralia</taxon>
        <taxon>Lophotrochozoa</taxon>
        <taxon>Mollusca</taxon>
        <taxon>Gastropoda</taxon>
        <taxon>Heterobranchia</taxon>
        <taxon>Euthyneura</taxon>
        <taxon>Panpulmonata</taxon>
        <taxon>Sacoglossa</taxon>
        <taxon>Placobranchoidea</taxon>
        <taxon>Plakobranchidae</taxon>
        <taxon>Elysia</taxon>
    </lineage>
</organism>
<dbReference type="Proteomes" id="UP001283361">
    <property type="component" value="Unassembled WGS sequence"/>
</dbReference>
<evidence type="ECO:0000313" key="1">
    <source>
        <dbReference type="EMBL" id="KAK3758146.1"/>
    </source>
</evidence>
<gene>
    <name evidence="1" type="ORF">RRG08_060803</name>
</gene>
<protein>
    <submittedName>
        <fullName evidence="1">Uncharacterized protein</fullName>
    </submittedName>
</protein>
<dbReference type="EMBL" id="JAWDGP010005297">
    <property type="protein sequence ID" value="KAK3758146.1"/>
    <property type="molecule type" value="Genomic_DNA"/>
</dbReference>
<accession>A0AAE1D5J2</accession>